<proteinExistence type="predicted"/>
<dbReference type="Proteomes" id="UP000236621">
    <property type="component" value="Unassembled WGS sequence"/>
</dbReference>
<evidence type="ECO:0000313" key="6">
    <source>
        <dbReference type="EMBL" id="PNY26663.1"/>
    </source>
</evidence>
<dbReference type="CDD" id="cd12148">
    <property type="entry name" value="fungal_TF_MHR"/>
    <property type="match status" value="1"/>
</dbReference>
<dbReference type="OrthoDB" id="4236860at2759"/>
<dbReference type="PROSITE" id="PS00463">
    <property type="entry name" value="ZN2_CY6_FUNGAL_1"/>
    <property type="match status" value="1"/>
</dbReference>
<dbReference type="PANTHER" id="PTHR31001">
    <property type="entry name" value="UNCHARACTERIZED TRANSCRIPTIONAL REGULATORY PROTEIN"/>
    <property type="match status" value="1"/>
</dbReference>
<comment type="subcellular location">
    <subcellularLocation>
        <location evidence="1">Nucleus</location>
    </subcellularLocation>
</comment>
<sequence>MTEPVLASTALGPGPSARCSPARPHFTRQAPTPAPLYDASYRFADRSKASTPSSRQALDSPTSQEMIKKRRRRACPSCVRCHRLKVKCDKKQPCTRCRLSGRGKHCTYTHRIEAEATASAASEGGSPLAMADEELAAVVATWYSRHGGPSQRALLSRVSFRGRDAASCGWAANAQPEQPNTLCGIGHSIFLAASRDVAQGHDECAAGRALPGDPTVELCMAAEACLGKTPFMLRPNISTMRTLWLVVLAKQVVNGTCWSFDSCWCLLGVVVRLAVCLGIHRPRPPPASLPVVFRDWESGQVLWTTVLYLNVQMAMTTRIPSCLSSEEMLQDYGTQSRSFATLDTPTSTWHAVIHTSCPTILRVISRASSDVDKPSYEEILGTARVRELESVLDRVHGHNTTLRIALDVFFRRVILVLHRRHALEPDAPSRYPVSY</sequence>
<dbReference type="GO" id="GO:0006351">
    <property type="term" value="P:DNA-templated transcription"/>
    <property type="evidence" value="ECO:0007669"/>
    <property type="project" value="InterPro"/>
</dbReference>
<dbReference type="GO" id="GO:0003677">
    <property type="term" value="F:DNA binding"/>
    <property type="evidence" value="ECO:0007669"/>
    <property type="project" value="InterPro"/>
</dbReference>
<name>A0A2K3QGN6_9HYPO</name>
<evidence type="ECO:0000256" key="1">
    <source>
        <dbReference type="ARBA" id="ARBA00004123"/>
    </source>
</evidence>
<reference evidence="6 7" key="1">
    <citation type="submission" date="2017-08" db="EMBL/GenBank/DDBJ databases">
        <title>Harnessing the power of phylogenomics to disentangle the directionality and signatures of interkingdom host jumping in the parasitic fungal genus Tolypocladium.</title>
        <authorList>
            <person name="Quandt C.A."/>
            <person name="Patterson W."/>
            <person name="Spatafora J.W."/>
        </authorList>
    </citation>
    <scope>NUCLEOTIDE SEQUENCE [LARGE SCALE GENOMIC DNA]</scope>
    <source>
        <strain evidence="6 7">CBS 113982</strain>
    </source>
</reference>
<dbReference type="InterPro" id="IPR001138">
    <property type="entry name" value="Zn2Cys6_DnaBD"/>
</dbReference>
<evidence type="ECO:0000259" key="5">
    <source>
        <dbReference type="PROSITE" id="PS50048"/>
    </source>
</evidence>
<feature type="domain" description="Zn(2)-C6 fungal-type" evidence="5">
    <location>
        <begin position="77"/>
        <end position="108"/>
    </location>
</feature>
<evidence type="ECO:0000256" key="3">
    <source>
        <dbReference type="ARBA" id="ARBA00023242"/>
    </source>
</evidence>
<dbReference type="CDD" id="cd00067">
    <property type="entry name" value="GAL4"/>
    <property type="match status" value="1"/>
</dbReference>
<organism evidence="6 7">
    <name type="scientific">Tolypocladium capitatum</name>
    <dbReference type="NCBI Taxonomy" id="45235"/>
    <lineage>
        <taxon>Eukaryota</taxon>
        <taxon>Fungi</taxon>
        <taxon>Dikarya</taxon>
        <taxon>Ascomycota</taxon>
        <taxon>Pezizomycotina</taxon>
        <taxon>Sordariomycetes</taxon>
        <taxon>Hypocreomycetidae</taxon>
        <taxon>Hypocreales</taxon>
        <taxon>Ophiocordycipitaceae</taxon>
        <taxon>Tolypocladium</taxon>
    </lineage>
</organism>
<dbReference type="InterPro" id="IPR036864">
    <property type="entry name" value="Zn2-C6_fun-type_DNA-bd_sf"/>
</dbReference>
<feature type="region of interest" description="Disordered" evidence="4">
    <location>
        <begin position="1"/>
        <end position="34"/>
    </location>
</feature>
<dbReference type="GO" id="GO:0008270">
    <property type="term" value="F:zinc ion binding"/>
    <property type="evidence" value="ECO:0007669"/>
    <property type="project" value="InterPro"/>
</dbReference>
<evidence type="ECO:0000313" key="7">
    <source>
        <dbReference type="Proteomes" id="UP000236621"/>
    </source>
</evidence>
<comment type="caution">
    <text evidence="6">The sequence shown here is derived from an EMBL/GenBank/DDBJ whole genome shotgun (WGS) entry which is preliminary data.</text>
</comment>
<keyword evidence="2" id="KW-0479">Metal-binding</keyword>
<dbReference type="InterPro" id="IPR007219">
    <property type="entry name" value="XnlR_reg_dom"/>
</dbReference>
<dbReference type="PROSITE" id="PS50048">
    <property type="entry name" value="ZN2_CY6_FUNGAL_2"/>
    <property type="match status" value="1"/>
</dbReference>
<dbReference type="Gene3D" id="4.10.240.10">
    <property type="entry name" value="Zn(2)-C6 fungal-type DNA-binding domain"/>
    <property type="match status" value="1"/>
</dbReference>
<dbReference type="InterPro" id="IPR050613">
    <property type="entry name" value="Sec_Metabolite_Reg"/>
</dbReference>
<dbReference type="STRING" id="45235.A0A2K3QGN6"/>
<dbReference type="GO" id="GO:0005634">
    <property type="term" value="C:nucleus"/>
    <property type="evidence" value="ECO:0007669"/>
    <property type="project" value="UniProtKB-SubCell"/>
</dbReference>
<dbReference type="GO" id="GO:0000981">
    <property type="term" value="F:DNA-binding transcription factor activity, RNA polymerase II-specific"/>
    <property type="evidence" value="ECO:0007669"/>
    <property type="project" value="InterPro"/>
</dbReference>
<keyword evidence="7" id="KW-1185">Reference proteome</keyword>
<evidence type="ECO:0000256" key="2">
    <source>
        <dbReference type="ARBA" id="ARBA00022723"/>
    </source>
</evidence>
<dbReference type="SMART" id="SM00906">
    <property type="entry name" value="Fungal_trans"/>
    <property type="match status" value="1"/>
</dbReference>
<dbReference type="EMBL" id="NRSZ01000518">
    <property type="protein sequence ID" value="PNY26663.1"/>
    <property type="molecule type" value="Genomic_DNA"/>
</dbReference>
<accession>A0A2K3QGN6</accession>
<keyword evidence="3" id="KW-0539">Nucleus</keyword>
<dbReference type="PANTHER" id="PTHR31001:SF58">
    <property type="entry name" value="ZN(II)2CYS6 TRANSCRIPTION FACTOR (EUROFUNG)"/>
    <property type="match status" value="1"/>
</dbReference>
<dbReference type="SUPFAM" id="SSF57701">
    <property type="entry name" value="Zn2/Cys6 DNA-binding domain"/>
    <property type="match status" value="1"/>
</dbReference>
<dbReference type="Pfam" id="PF00172">
    <property type="entry name" value="Zn_clus"/>
    <property type="match status" value="1"/>
</dbReference>
<gene>
    <name evidence="6" type="ORF">TCAP_03409</name>
</gene>
<evidence type="ECO:0000256" key="4">
    <source>
        <dbReference type="SAM" id="MobiDB-lite"/>
    </source>
</evidence>
<dbReference type="AlphaFoldDB" id="A0A2K3QGN6"/>
<protein>
    <recommendedName>
        <fullName evidence="5">Zn(2)-C6 fungal-type domain-containing protein</fullName>
    </recommendedName>
</protein>
<dbReference type="SMART" id="SM00066">
    <property type="entry name" value="GAL4"/>
    <property type="match status" value="1"/>
</dbReference>